<proteinExistence type="inferred from homology"/>
<name>A0A8J6JJ31_9FIRM</name>
<dbReference type="PROSITE" id="PS51257">
    <property type="entry name" value="PROKAR_LIPOPROTEIN"/>
    <property type="match status" value="1"/>
</dbReference>
<dbReference type="Gene3D" id="3.40.190.10">
    <property type="entry name" value="Periplasmic binding protein-like II"/>
    <property type="match status" value="2"/>
</dbReference>
<evidence type="ECO:0000256" key="3">
    <source>
        <dbReference type="ARBA" id="ARBA00023136"/>
    </source>
</evidence>
<evidence type="ECO:0000256" key="8">
    <source>
        <dbReference type="SAM" id="MobiDB-lite"/>
    </source>
</evidence>
<comment type="similarity">
    <text evidence="6">Belongs to the nlpA lipoprotein family.</text>
</comment>
<comment type="caution">
    <text evidence="10">The sequence shown here is derived from an EMBL/GenBank/DDBJ whole genome shotgun (WGS) entry which is preliminary data.</text>
</comment>
<dbReference type="PANTHER" id="PTHR30429">
    <property type="entry name" value="D-METHIONINE-BINDING LIPOPROTEIN METQ"/>
    <property type="match status" value="1"/>
</dbReference>
<sequence length="293" mass="30394">MKKLVTLLLSGALTLGLLAGCSSAPAGGDTQTPGASPSTAASAQPSAAPTENVTIKVAASPTPHAEILAVAKDILAEQGITLDIIEFTDYIQPNLVTEDGQVDANYFQHITYLNNFNAEQATHLVSVADLHYEPFGIYAGRTAALADLKDGAQIGVPNDPTNGGRALLLLQEQGLITLEDGAGLEPTRLDIKDNPRGFEIVEMEAAQLPRSLDSLDLAVINGNYAIQAGLNVADALAIEAADGTAGTAYVNVLAVAEGREEDPAIQALVAALESDAVKTFMEETYGGAVVPVF</sequence>
<dbReference type="GO" id="GO:0016020">
    <property type="term" value="C:membrane"/>
    <property type="evidence" value="ECO:0007669"/>
    <property type="project" value="UniProtKB-SubCell"/>
</dbReference>
<feature type="region of interest" description="Disordered" evidence="8">
    <location>
        <begin position="26"/>
        <end position="47"/>
    </location>
</feature>
<organism evidence="10 11">
    <name type="scientific">Lawsonibacter faecis</name>
    <dbReference type="NCBI Taxonomy" id="2763052"/>
    <lineage>
        <taxon>Bacteria</taxon>
        <taxon>Bacillati</taxon>
        <taxon>Bacillota</taxon>
        <taxon>Clostridia</taxon>
        <taxon>Eubacteriales</taxon>
        <taxon>Oscillospiraceae</taxon>
        <taxon>Lawsonibacter</taxon>
    </lineage>
</organism>
<dbReference type="RefSeq" id="WP_186918299.1">
    <property type="nucleotide sequence ID" value="NZ_JACOPQ010000001.1"/>
</dbReference>
<keyword evidence="11" id="KW-1185">Reference proteome</keyword>
<keyword evidence="4" id="KW-0564">Palmitate</keyword>
<evidence type="ECO:0000256" key="6">
    <source>
        <dbReference type="PIRNR" id="PIRNR002854"/>
    </source>
</evidence>
<evidence type="ECO:0000256" key="7">
    <source>
        <dbReference type="PIRSR" id="PIRSR002854-1"/>
    </source>
</evidence>
<dbReference type="Pfam" id="PF03180">
    <property type="entry name" value="Lipoprotein_9"/>
    <property type="match status" value="1"/>
</dbReference>
<evidence type="ECO:0000256" key="4">
    <source>
        <dbReference type="ARBA" id="ARBA00023139"/>
    </source>
</evidence>
<evidence type="ECO:0000256" key="9">
    <source>
        <dbReference type="SAM" id="SignalP"/>
    </source>
</evidence>
<evidence type="ECO:0000256" key="5">
    <source>
        <dbReference type="ARBA" id="ARBA00023288"/>
    </source>
</evidence>
<dbReference type="PANTHER" id="PTHR30429:SF0">
    <property type="entry name" value="METHIONINE-BINDING LIPOPROTEIN METQ"/>
    <property type="match status" value="1"/>
</dbReference>
<feature type="chain" id="PRO_5035215249" description="Lipoprotein" evidence="9">
    <location>
        <begin position="27"/>
        <end position="293"/>
    </location>
</feature>
<evidence type="ECO:0000313" key="11">
    <source>
        <dbReference type="Proteomes" id="UP000607645"/>
    </source>
</evidence>
<reference evidence="10" key="1">
    <citation type="submission" date="2020-08" db="EMBL/GenBank/DDBJ databases">
        <title>Genome public.</title>
        <authorList>
            <person name="Liu C."/>
            <person name="Sun Q."/>
        </authorList>
    </citation>
    <scope>NUCLEOTIDE SEQUENCE</scope>
    <source>
        <strain evidence="10">NSJ-52</strain>
    </source>
</reference>
<keyword evidence="3" id="KW-0472">Membrane</keyword>
<keyword evidence="2 9" id="KW-0732">Signal</keyword>
<accession>A0A8J6JJ31</accession>
<keyword evidence="5 6" id="KW-0449">Lipoprotein</keyword>
<comment type="subcellular location">
    <subcellularLocation>
        <location evidence="1">Membrane</location>
        <topology evidence="1">Lipid-anchor</topology>
    </subcellularLocation>
</comment>
<evidence type="ECO:0000256" key="1">
    <source>
        <dbReference type="ARBA" id="ARBA00004635"/>
    </source>
</evidence>
<dbReference type="AlphaFoldDB" id="A0A8J6JJ31"/>
<evidence type="ECO:0000313" key="10">
    <source>
        <dbReference type="EMBL" id="MBC5735760.1"/>
    </source>
</evidence>
<dbReference type="CDD" id="cd13597">
    <property type="entry name" value="PBP2_lipoprotein_Tp32"/>
    <property type="match status" value="1"/>
</dbReference>
<feature type="signal peptide" evidence="9">
    <location>
        <begin position="1"/>
        <end position="26"/>
    </location>
</feature>
<feature type="lipid moiety-binding region" description="S-diacylglycerol cysteine" evidence="7">
    <location>
        <position position="21"/>
    </location>
</feature>
<evidence type="ECO:0000256" key="2">
    <source>
        <dbReference type="ARBA" id="ARBA00022729"/>
    </source>
</evidence>
<gene>
    <name evidence="10" type="ORF">H8S62_01880</name>
</gene>
<protein>
    <recommendedName>
        <fullName evidence="6">Lipoprotein</fullName>
    </recommendedName>
</protein>
<dbReference type="InterPro" id="IPR004872">
    <property type="entry name" value="Lipoprotein_NlpA"/>
</dbReference>
<dbReference type="SUPFAM" id="SSF53850">
    <property type="entry name" value="Periplasmic binding protein-like II"/>
    <property type="match status" value="1"/>
</dbReference>
<dbReference type="PIRSF" id="PIRSF002854">
    <property type="entry name" value="MetQ"/>
    <property type="match status" value="1"/>
</dbReference>
<dbReference type="Proteomes" id="UP000607645">
    <property type="component" value="Unassembled WGS sequence"/>
</dbReference>
<dbReference type="EMBL" id="JACOPQ010000001">
    <property type="protein sequence ID" value="MBC5735760.1"/>
    <property type="molecule type" value="Genomic_DNA"/>
</dbReference>